<dbReference type="GO" id="GO:0046872">
    <property type="term" value="F:metal ion binding"/>
    <property type="evidence" value="ECO:0007669"/>
    <property type="project" value="UniProtKB-KW"/>
</dbReference>
<evidence type="ECO:0000256" key="3">
    <source>
        <dbReference type="ARBA" id="ARBA00013308"/>
    </source>
</evidence>
<dbReference type="SMART" id="SM00278">
    <property type="entry name" value="HhH1"/>
    <property type="match status" value="3"/>
</dbReference>
<sequence>MDQKINRNEVEKRVRELNNLLKEYGHAYYVLDKPVVPDSVYDQHMQELLAIEAEHPDLIFPDSPSQRVGGEILSNFSKVVHEFPMLSLSNVFNEEDIRDFDRRVQAGAGHSITYICELKIDGLAVSLKYEKGNFIQGSTRGDGTIGEDITANLKTIHAIPLKLSEPITIEVRGEAYMPKKSFIKLNEMRDENGEEPFANPRNAAAGSLRQLDPKIAASRNLSVFIYGIGGDGSAYGQDSHSDSLDYLATLGFKTNTGSKRCSSIEEVIEYIESWQERRQDLDYEIDGIVIKVDGYEDQEQLGFTARSPRWATAYKFPAEEVHTKLLDIELSVGRTGVVTPTAILEPVRVAGTTVARASLHNEDLIREKDIRIGDAVIIRKAGDIIPEVVSVLLEQRTGMEKPYEMPDNCPVCDSELIRIDGEVALRCVNPQCPAQMKEALIHFVSRNAMNIEGIGERVVDQLYTAGLVHDVSDLYALTKDQLLSLERMGEKSASNLISAIDISKENSLEKLLFGLGIRHVGEKAAHILSEEFGTLEKIAMADADRLTSIHEIGDKVADSVISFFENEDVQEVIDKLKSYGVNMIYKGRIREELPTEGPFAGKTVVLTGKLSILTRNDAKEQIEAMGGKVSGSVSKKTDLLIAGEDAGSKLVKAQELGITVWNETELVDALGEKE</sequence>
<dbReference type="GO" id="GO:0003911">
    <property type="term" value="F:DNA ligase (NAD+) activity"/>
    <property type="evidence" value="ECO:0007669"/>
    <property type="project" value="UniProtKB-UniRule"/>
</dbReference>
<dbReference type="FunFam" id="2.40.50.140:FF:000012">
    <property type="entry name" value="DNA ligase"/>
    <property type="match status" value="1"/>
</dbReference>
<dbReference type="Pfam" id="PF12826">
    <property type="entry name" value="HHH_2"/>
    <property type="match status" value="1"/>
</dbReference>
<dbReference type="PANTHER" id="PTHR23389:SF9">
    <property type="entry name" value="DNA LIGASE"/>
    <property type="match status" value="1"/>
</dbReference>
<dbReference type="GO" id="GO:0006260">
    <property type="term" value="P:DNA replication"/>
    <property type="evidence" value="ECO:0007669"/>
    <property type="project" value="UniProtKB-KW"/>
</dbReference>
<feature type="active site" description="N6-AMP-lysine intermediate" evidence="15">
    <location>
        <position position="119"/>
    </location>
</feature>
<feature type="domain" description="BRCT" evidence="17">
    <location>
        <begin position="594"/>
        <end position="674"/>
    </location>
</feature>
<dbReference type="NCBIfam" id="NF005932">
    <property type="entry name" value="PRK07956.1"/>
    <property type="match status" value="1"/>
</dbReference>
<evidence type="ECO:0000256" key="1">
    <source>
        <dbReference type="ARBA" id="ARBA00004067"/>
    </source>
</evidence>
<evidence type="ECO:0000256" key="9">
    <source>
        <dbReference type="ARBA" id="ARBA00022842"/>
    </source>
</evidence>
<feature type="binding site" evidence="15">
    <location>
        <begin position="87"/>
        <end position="88"/>
    </location>
    <ligand>
        <name>NAD(+)</name>
        <dbReference type="ChEBI" id="CHEBI:57540"/>
    </ligand>
</feature>
<organism evidence="18 19">
    <name type="scientific">Sporosarcina thermotolerans</name>
    <dbReference type="NCBI Taxonomy" id="633404"/>
    <lineage>
        <taxon>Bacteria</taxon>
        <taxon>Bacillati</taxon>
        <taxon>Bacillota</taxon>
        <taxon>Bacilli</taxon>
        <taxon>Bacillales</taxon>
        <taxon>Caryophanaceae</taxon>
        <taxon>Sporosarcina</taxon>
    </lineage>
</organism>
<dbReference type="InterPro" id="IPR036420">
    <property type="entry name" value="BRCT_dom_sf"/>
</dbReference>
<dbReference type="Gene3D" id="6.20.10.30">
    <property type="match status" value="1"/>
</dbReference>
<dbReference type="RefSeq" id="WP_317940998.1">
    <property type="nucleotide sequence ID" value="NZ_JAUBDJ010000008.1"/>
</dbReference>
<dbReference type="Gene3D" id="3.30.470.30">
    <property type="entry name" value="DNA ligase/mRNA capping enzyme"/>
    <property type="match status" value="1"/>
</dbReference>
<dbReference type="SMART" id="SM00292">
    <property type="entry name" value="BRCT"/>
    <property type="match status" value="1"/>
</dbReference>
<keyword evidence="4 15" id="KW-0436">Ligase</keyword>
<proteinExistence type="inferred from homology"/>
<feature type="binding site" evidence="15">
    <location>
        <position position="412"/>
    </location>
    <ligand>
        <name>Zn(2+)</name>
        <dbReference type="ChEBI" id="CHEBI:29105"/>
    </ligand>
</feature>
<comment type="caution">
    <text evidence="18">The sequence shown here is derived from an EMBL/GenBank/DDBJ whole genome shotgun (WGS) entry which is preliminary data.</text>
</comment>
<dbReference type="Pfam" id="PF00533">
    <property type="entry name" value="BRCT"/>
    <property type="match status" value="1"/>
</dbReference>
<keyword evidence="9 15" id="KW-0460">Magnesium</keyword>
<dbReference type="Pfam" id="PF03119">
    <property type="entry name" value="DNA_ligase_ZBD"/>
    <property type="match status" value="1"/>
</dbReference>
<feature type="binding site" evidence="15">
    <location>
        <position position="291"/>
    </location>
    <ligand>
        <name>NAD(+)</name>
        <dbReference type="ChEBI" id="CHEBI:57540"/>
    </ligand>
</feature>
<evidence type="ECO:0000256" key="16">
    <source>
        <dbReference type="RuleBase" id="RU000618"/>
    </source>
</evidence>
<dbReference type="Pfam" id="PF03120">
    <property type="entry name" value="OB_DNA_ligase"/>
    <property type="match status" value="1"/>
</dbReference>
<evidence type="ECO:0000256" key="12">
    <source>
        <dbReference type="ARBA" id="ARBA00023211"/>
    </source>
</evidence>
<dbReference type="PROSITE" id="PS01056">
    <property type="entry name" value="DNA_LIGASE_N2"/>
    <property type="match status" value="1"/>
</dbReference>
<accession>A0AAW9ACY0</accession>
<dbReference type="InterPro" id="IPR001357">
    <property type="entry name" value="BRCT_dom"/>
</dbReference>
<keyword evidence="5 15" id="KW-0235">DNA replication</keyword>
<dbReference type="Gene3D" id="1.10.150.20">
    <property type="entry name" value="5' to 3' exonuclease, C-terminal subdomain"/>
    <property type="match status" value="2"/>
</dbReference>
<dbReference type="FunFam" id="3.30.470.30:FF:000001">
    <property type="entry name" value="DNA ligase"/>
    <property type="match status" value="1"/>
</dbReference>
<feature type="binding site" evidence="15">
    <location>
        <begin position="38"/>
        <end position="42"/>
    </location>
    <ligand>
        <name>NAD(+)</name>
        <dbReference type="ChEBI" id="CHEBI:57540"/>
    </ligand>
</feature>
<dbReference type="Gene3D" id="1.10.287.610">
    <property type="entry name" value="Helix hairpin bin"/>
    <property type="match status" value="1"/>
</dbReference>
<dbReference type="SUPFAM" id="SSF52113">
    <property type="entry name" value="BRCT domain"/>
    <property type="match status" value="1"/>
</dbReference>
<dbReference type="HAMAP" id="MF_01588">
    <property type="entry name" value="DNA_ligase_A"/>
    <property type="match status" value="1"/>
</dbReference>
<feature type="binding site" evidence="15">
    <location>
        <position position="174"/>
    </location>
    <ligand>
        <name>NAD(+)</name>
        <dbReference type="ChEBI" id="CHEBI:57540"/>
    </ligand>
</feature>
<keyword evidence="19" id="KW-1185">Reference proteome</keyword>
<protein>
    <recommendedName>
        <fullName evidence="3 15">DNA ligase</fullName>
        <ecNumber evidence="2 15">6.5.1.2</ecNumber>
    </recommendedName>
    <alternativeName>
        <fullName evidence="15">Polydeoxyribonucleotide synthase [NAD(+)]</fullName>
    </alternativeName>
</protein>
<comment type="cofactor">
    <cofactor evidence="15">
        <name>Mg(2+)</name>
        <dbReference type="ChEBI" id="CHEBI:18420"/>
    </cofactor>
    <cofactor evidence="15">
        <name>Mn(2+)</name>
        <dbReference type="ChEBI" id="CHEBI:29035"/>
    </cofactor>
</comment>
<dbReference type="FunFam" id="1.10.150.20:FF:000006">
    <property type="entry name" value="DNA ligase"/>
    <property type="match status" value="1"/>
</dbReference>
<dbReference type="InterPro" id="IPR013840">
    <property type="entry name" value="DNAligase_N"/>
</dbReference>
<comment type="similarity">
    <text evidence="14 15">Belongs to the NAD-dependent DNA ligase family. LigA subfamily.</text>
</comment>
<keyword evidence="12 15" id="KW-0464">Manganese</keyword>
<feature type="binding site" evidence="15">
    <location>
        <position position="427"/>
    </location>
    <ligand>
        <name>Zn(2+)</name>
        <dbReference type="ChEBI" id="CHEBI:29105"/>
    </ligand>
</feature>
<evidence type="ECO:0000256" key="15">
    <source>
        <dbReference type="HAMAP-Rule" id="MF_01588"/>
    </source>
</evidence>
<dbReference type="CDD" id="cd17748">
    <property type="entry name" value="BRCT_DNA_ligase_like"/>
    <property type="match status" value="1"/>
</dbReference>
<evidence type="ECO:0000256" key="10">
    <source>
        <dbReference type="ARBA" id="ARBA00023027"/>
    </source>
</evidence>
<evidence type="ECO:0000256" key="5">
    <source>
        <dbReference type="ARBA" id="ARBA00022705"/>
    </source>
</evidence>
<keyword evidence="6 15" id="KW-0479">Metal-binding</keyword>
<evidence type="ECO:0000256" key="14">
    <source>
        <dbReference type="ARBA" id="ARBA00060881"/>
    </source>
</evidence>
<keyword evidence="10 15" id="KW-0520">NAD</keyword>
<dbReference type="PROSITE" id="PS50172">
    <property type="entry name" value="BRCT"/>
    <property type="match status" value="1"/>
</dbReference>
<dbReference type="GO" id="GO:0006281">
    <property type="term" value="P:DNA repair"/>
    <property type="evidence" value="ECO:0007669"/>
    <property type="project" value="UniProtKB-KW"/>
</dbReference>
<dbReference type="InterPro" id="IPR041663">
    <property type="entry name" value="DisA/LigA_HHH"/>
</dbReference>
<comment type="catalytic activity">
    <reaction evidence="13 15 16">
        <text>NAD(+) + (deoxyribonucleotide)n-3'-hydroxyl + 5'-phospho-(deoxyribonucleotide)m = (deoxyribonucleotide)n+m + AMP + beta-nicotinamide D-nucleotide.</text>
        <dbReference type="EC" id="6.5.1.2"/>
    </reaction>
</comment>
<keyword evidence="7 15" id="KW-0227">DNA damage</keyword>
<dbReference type="NCBIfam" id="TIGR00575">
    <property type="entry name" value="dnlj"/>
    <property type="match status" value="1"/>
</dbReference>
<dbReference type="InterPro" id="IPR004150">
    <property type="entry name" value="NAD_DNA_ligase_OB"/>
</dbReference>
<dbReference type="InterPro" id="IPR010994">
    <property type="entry name" value="RuvA_2-like"/>
</dbReference>
<dbReference type="AlphaFoldDB" id="A0AAW9ACY0"/>
<evidence type="ECO:0000313" key="19">
    <source>
        <dbReference type="Proteomes" id="UP001271648"/>
    </source>
</evidence>
<dbReference type="FunFam" id="1.10.287.610:FF:000002">
    <property type="entry name" value="DNA ligase"/>
    <property type="match status" value="1"/>
</dbReference>
<dbReference type="Gene3D" id="2.40.50.140">
    <property type="entry name" value="Nucleic acid-binding proteins"/>
    <property type="match status" value="1"/>
</dbReference>
<feature type="binding site" evidence="15">
    <location>
        <position position="409"/>
    </location>
    <ligand>
        <name>Zn(2+)</name>
        <dbReference type="ChEBI" id="CHEBI:29105"/>
    </ligand>
</feature>
<dbReference type="Pfam" id="PF14520">
    <property type="entry name" value="HHH_5"/>
    <property type="match status" value="1"/>
</dbReference>
<comment type="function">
    <text evidence="1 15">DNA ligase that catalyzes the formation of phosphodiester linkages between 5'-phosphoryl and 3'-hydroxyl groups in double-stranded DNA using NAD as a coenzyme and as the energy source for the reaction. It is essential for DNA replication and repair of damaged DNA.</text>
</comment>
<feature type="binding site" evidence="15">
    <location>
        <position position="432"/>
    </location>
    <ligand>
        <name>Zn(2+)</name>
        <dbReference type="ChEBI" id="CHEBI:29105"/>
    </ligand>
</feature>
<dbReference type="InterPro" id="IPR013839">
    <property type="entry name" value="DNAligase_adenylation"/>
</dbReference>
<dbReference type="InterPro" id="IPR004149">
    <property type="entry name" value="Znf_DNAligase_C4"/>
</dbReference>
<dbReference type="GO" id="GO:0003677">
    <property type="term" value="F:DNA binding"/>
    <property type="evidence" value="ECO:0007669"/>
    <property type="project" value="InterPro"/>
</dbReference>
<evidence type="ECO:0000256" key="4">
    <source>
        <dbReference type="ARBA" id="ARBA00022598"/>
    </source>
</evidence>
<keyword evidence="11 15" id="KW-0234">DNA repair</keyword>
<feature type="binding site" evidence="15">
    <location>
        <position position="117"/>
    </location>
    <ligand>
        <name>NAD(+)</name>
        <dbReference type="ChEBI" id="CHEBI:57540"/>
    </ligand>
</feature>
<feature type="binding site" evidence="15">
    <location>
        <position position="315"/>
    </location>
    <ligand>
        <name>NAD(+)</name>
        <dbReference type="ChEBI" id="CHEBI:57540"/>
    </ligand>
</feature>
<dbReference type="SUPFAM" id="SSF50249">
    <property type="entry name" value="Nucleic acid-binding proteins"/>
    <property type="match status" value="1"/>
</dbReference>
<dbReference type="InterPro" id="IPR001679">
    <property type="entry name" value="DNA_ligase"/>
</dbReference>
<dbReference type="SUPFAM" id="SSF47781">
    <property type="entry name" value="RuvA domain 2-like"/>
    <property type="match status" value="1"/>
</dbReference>
<feature type="binding site" evidence="15">
    <location>
        <position position="140"/>
    </location>
    <ligand>
        <name>NAD(+)</name>
        <dbReference type="ChEBI" id="CHEBI:57540"/>
    </ligand>
</feature>
<evidence type="ECO:0000256" key="6">
    <source>
        <dbReference type="ARBA" id="ARBA00022723"/>
    </source>
</evidence>
<dbReference type="SUPFAM" id="SSF56091">
    <property type="entry name" value="DNA ligase/mRNA capping enzyme, catalytic domain"/>
    <property type="match status" value="1"/>
</dbReference>
<dbReference type="CDD" id="cd00114">
    <property type="entry name" value="LIGANc"/>
    <property type="match status" value="1"/>
</dbReference>
<dbReference type="InterPro" id="IPR003583">
    <property type="entry name" value="Hlx-hairpin-Hlx_DNA-bd_motif"/>
</dbReference>
<dbReference type="Proteomes" id="UP001271648">
    <property type="component" value="Unassembled WGS sequence"/>
</dbReference>
<evidence type="ECO:0000256" key="11">
    <source>
        <dbReference type="ARBA" id="ARBA00023204"/>
    </source>
</evidence>
<dbReference type="InterPro" id="IPR033136">
    <property type="entry name" value="DNA_ligase_CS"/>
</dbReference>
<evidence type="ECO:0000256" key="2">
    <source>
        <dbReference type="ARBA" id="ARBA00012722"/>
    </source>
</evidence>
<dbReference type="Pfam" id="PF01653">
    <property type="entry name" value="DNA_ligase_aden"/>
    <property type="match status" value="1"/>
</dbReference>
<dbReference type="InterPro" id="IPR018239">
    <property type="entry name" value="DNA_ligase_AS"/>
</dbReference>
<evidence type="ECO:0000256" key="8">
    <source>
        <dbReference type="ARBA" id="ARBA00022833"/>
    </source>
</evidence>
<dbReference type="Gene3D" id="3.40.50.10190">
    <property type="entry name" value="BRCT domain"/>
    <property type="match status" value="1"/>
</dbReference>
<dbReference type="FunFam" id="1.10.150.20:FF:000007">
    <property type="entry name" value="DNA ligase"/>
    <property type="match status" value="1"/>
</dbReference>
<evidence type="ECO:0000256" key="13">
    <source>
        <dbReference type="ARBA" id="ARBA00034005"/>
    </source>
</evidence>
<gene>
    <name evidence="15 18" type="primary">ligA</name>
    <name evidence="18" type="ORF">QTL97_13275</name>
</gene>
<dbReference type="EC" id="6.5.1.2" evidence="2 15"/>
<evidence type="ECO:0000313" key="18">
    <source>
        <dbReference type="EMBL" id="MDW0117910.1"/>
    </source>
</evidence>
<dbReference type="PROSITE" id="PS01055">
    <property type="entry name" value="DNA_LIGASE_N1"/>
    <property type="match status" value="1"/>
</dbReference>
<dbReference type="EMBL" id="JAUBDJ010000008">
    <property type="protein sequence ID" value="MDW0117910.1"/>
    <property type="molecule type" value="Genomic_DNA"/>
</dbReference>
<dbReference type="SMART" id="SM00532">
    <property type="entry name" value="LIGANc"/>
    <property type="match status" value="1"/>
</dbReference>
<keyword evidence="8 15" id="KW-0862">Zinc</keyword>
<dbReference type="InterPro" id="IPR012340">
    <property type="entry name" value="NA-bd_OB-fold"/>
</dbReference>
<evidence type="ECO:0000256" key="7">
    <source>
        <dbReference type="ARBA" id="ARBA00022763"/>
    </source>
</evidence>
<evidence type="ECO:0000259" key="17">
    <source>
        <dbReference type="PROSITE" id="PS50172"/>
    </source>
</evidence>
<name>A0AAW9ACY0_9BACL</name>
<dbReference type="PIRSF" id="PIRSF001604">
    <property type="entry name" value="LigA"/>
    <property type="match status" value="1"/>
</dbReference>
<dbReference type="GO" id="GO:0005829">
    <property type="term" value="C:cytosol"/>
    <property type="evidence" value="ECO:0007669"/>
    <property type="project" value="TreeGrafter"/>
</dbReference>
<dbReference type="PANTHER" id="PTHR23389">
    <property type="entry name" value="CHROMOSOME TRANSMISSION FIDELITY FACTOR 18"/>
    <property type="match status" value="1"/>
</dbReference>
<reference evidence="18 19" key="1">
    <citation type="submission" date="2023-06" db="EMBL/GenBank/DDBJ databases">
        <title>Sporosarcina sp. nov., isolated from Korean traditional fermented seafood 'Jeotgal'.</title>
        <authorList>
            <person name="Yang A.I."/>
            <person name="Shin N.-R."/>
        </authorList>
    </citation>
    <scope>NUCLEOTIDE SEQUENCE [LARGE SCALE GENOMIC DNA]</scope>
    <source>
        <strain evidence="18 19">KCTC43456</strain>
    </source>
</reference>